<accession>A0A2V0RH48</accession>
<organism evidence="1">
    <name type="scientific">viral metagenome</name>
    <dbReference type="NCBI Taxonomy" id="1070528"/>
    <lineage>
        <taxon>unclassified sequences</taxon>
        <taxon>metagenomes</taxon>
        <taxon>organismal metagenomes</taxon>
    </lineage>
</organism>
<proteinExistence type="predicted"/>
<dbReference type="EMBL" id="BDQA01000391">
    <property type="protein sequence ID" value="GBH21858.1"/>
    <property type="molecule type" value="Genomic_RNA"/>
</dbReference>
<name>A0A2V0RH48_9ZZZZ</name>
<comment type="caution">
    <text evidence="1">The sequence shown here is derived from an EMBL/GenBank/DDBJ whole genome shotgun (WGS) entry which is preliminary data.</text>
</comment>
<evidence type="ECO:0000313" key="1">
    <source>
        <dbReference type="EMBL" id="GBH21858.1"/>
    </source>
</evidence>
<sequence length="167" mass="18770">MPMVNISPTFSIRNGSLAELLNCNANGWEADSLDIILEVNHQDAASEHIFDAYCQSVIGDEEFSAKLLSLMLFMRMKQLSKGKCIVRLNTLVKGGFIRRRLTGSLEMSEVLRALDFQPATRLQVSWLLEDLVDTTIKMPSAITVEGLLRRTKEIKENRLASPFITPN</sequence>
<reference evidence="1" key="1">
    <citation type="submission" date="2017-04" db="EMBL/GenBank/DDBJ databases">
        <title>Unveiling RNA virosphere associated with marine microorganisms.</title>
        <authorList>
            <person name="Urayama S."/>
            <person name="Takaki Y."/>
            <person name="Nishi S."/>
            <person name="Yoshida Y."/>
            <person name="Deguchi S."/>
            <person name="Takai K."/>
            <person name="Nunoura T."/>
        </authorList>
    </citation>
    <scope>NUCLEOTIDE SEQUENCE</scope>
</reference>
<protein>
    <submittedName>
        <fullName evidence="1">Uncharacterized protein</fullName>
    </submittedName>
</protein>
<dbReference type="AlphaFoldDB" id="A0A2V0RH48"/>